<dbReference type="Gene3D" id="3.30.420.10">
    <property type="entry name" value="Ribonuclease H-like superfamily/Ribonuclease H"/>
    <property type="match status" value="1"/>
</dbReference>
<evidence type="ECO:0000256" key="8">
    <source>
        <dbReference type="ARBA" id="ARBA00023125"/>
    </source>
</evidence>
<keyword evidence="8" id="KW-0238">DNA-binding</keyword>
<reference evidence="12 13" key="2">
    <citation type="journal article" date="2006" name="J. Gen. Virol.">
        <title>Genome sequences of two frog herpesviruses.</title>
        <authorList>
            <person name="Davison A.J."/>
            <person name="Cunningham C."/>
            <person name="Sauerbier W."/>
            <person name="McKinnell R.G."/>
        </authorList>
    </citation>
    <scope>NUCLEOTIDE SEQUENCE [LARGE SCALE GENOMIC DNA]</scope>
    <source>
        <strain evidence="12 13">McKinnell</strain>
    </source>
</reference>
<evidence type="ECO:0000313" key="13">
    <source>
        <dbReference type="Proteomes" id="UP000011238"/>
    </source>
</evidence>
<dbReference type="InterPro" id="IPR036397">
    <property type="entry name" value="RNaseH_sf"/>
</dbReference>
<evidence type="ECO:0000256" key="3">
    <source>
        <dbReference type="ARBA" id="ARBA00022679"/>
    </source>
</evidence>
<comment type="catalytic activity">
    <reaction evidence="9">
        <text>DNA(n) + a 2'-deoxyribonucleoside 5'-triphosphate = DNA(n+1) + diphosphate</text>
        <dbReference type="Rhea" id="RHEA:22508"/>
        <dbReference type="Rhea" id="RHEA-COMP:17339"/>
        <dbReference type="Rhea" id="RHEA-COMP:17340"/>
        <dbReference type="ChEBI" id="CHEBI:33019"/>
        <dbReference type="ChEBI" id="CHEBI:61560"/>
        <dbReference type="ChEBI" id="CHEBI:173112"/>
        <dbReference type="EC" id="2.7.7.7"/>
    </reaction>
</comment>
<evidence type="ECO:0000256" key="7">
    <source>
        <dbReference type="ARBA" id="ARBA00023109"/>
    </source>
</evidence>
<dbReference type="SUPFAM" id="SSF56672">
    <property type="entry name" value="DNA/RNA polymerases"/>
    <property type="match status" value="1"/>
</dbReference>
<dbReference type="KEGG" id="vg:5141273"/>
<dbReference type="PANTHER" id="PTHR10322">
    <property type="entry name" value="DNA POLYMERASE CATALYTIC SUBUNIT"/>
    <property type="match status" value="1"/>
</dbReference>
<keyword evidence="5" id="KW-0235">DNA replication</keyword>
<dbReference type="InterPro" id="IPR006133">
    <property type="entry name" value="DNA-dir_DNA_pol_B_exonuc"/>
</dbReference>
<evidence type="ECO:0000256" key="5">
    <source>
        <dbReference type="ARBA" id="ARBA00022705"/>
    </source>
</evidence>
<evidence type="ECO:0000256" key="9">
    <source>
        <dbReference type="ARBA" id="ARBA00049244"/>
    </source>
</evidence>
<keyword evidence="3 12" id="KW-0808">Transferase</keyword>
<dbReference type="InterPro" id="IPR006172">
    <property type="entry name" value="DNA-dir_DNA_pol_B"/>
</dbReference>
<feature type="domain" description="DNA-directed DNA polymerase family B exonuclease" evidence="11">
    <location>
        <begin position="307"/>
        <end position="404"/>
    </location>
</feature>
<dbReference type="InterPro" id="IPR043502">
    <property type="entry name" value="DNA/RNA_pol_sf"/>
</dbReference>
<dbReference type="Pfam" id="PF00136">
    <property type="entry name" value="DNA_pol_B"/>
    <property type="match status" value="1"/>
</dbReference>
<keyword evidence="7" id="KW-1194">Viral DNA replication</keyword>
<dbReference type="EMBL" id="DQ665917">
    <property type="protein sequence ID" value="AAD12269.1"/>
    <property type="molecule type" value="Genomic_DNA"/>
</dbReference>
<evidence type="ECO:0000256" key="1">
    <source>
        <dbReference type="ARBA" id="ARBA00005755"/>
    </source>
</evidence>
<evidence type="ECO:0000256" key="2">
    <source>
        <dbReference type="ARBA" id="ARBA00012417"/>
    </source>
</evidence>
<dbReference type="InterPro" id="IPR012337">
    <property type="entry name" value="RNaseH-like_sf"/>
</dbReference>
<keyword evidence="13" id="KW-1185">Reference proteome</keyword>
<dbReference type="GO" id="GO:0003677">
    <property type="term" value="F:DNA binding"/>
    <property type="evidence" value="ECO:0007669"/>
    <property type="project" value="UniProtKB-KW"/>
</dbReference>
<keyword evidence="6" id="KW-0239">DNA-directed DNA polymerase</keyword>
<dbReference type="GO" id="GO:0039693">
    <property type="term" value="P:viral DNA genome replication"/>
    <property type="evidence" value="ECO:0007669"/>
    <property type="project" value="UniProtKB-KW"/>
</dbReference>
<dbReference type="Gene3D" id="3.90.1600.10">
    <property type="entry name" value="Palm domain of DNA polymerase"/>
    <property type="match status" value="1"/>
</dbReference>
<dbReference type="InterPro" id="IPR006134">
    <property type="entry name" value="DNA-dir_DNA_pol_B_multi_dom"/>
</dbReference>
<dbReference type="InterPro" id="IPR050240">
    <property type="entry name" value="DNA_pol_type-B"/>
</dbReference>
<protein>
    <recommendedName>
        <fullName evidence="2">DNA-directed DNA polymerase</fullName>
        <ecNumber evidence="2">2.7.7.7</ecNumber>
    </recommendedName>
</protein>
<dbReference type="EC" id="2.7.7.7" evidence="2"/>
<dbReference type="InterPro" id="IPR023211">
    <property type="entry name" value="DNA_pol_palm_dom_sf"/>
</dbReference>
<dbReference type="GeneID" id="5141273"/>
<evidence type="ECO:0000313" key="12">
    <source>
        <dbReference type="EMBL" id="AAD12269.1"/>
    </source>
</evidence>
<dbReference type="SUPFAM" id="SSF53098">
    <property type="entry name" value="Ribonuclease H-like"/>
    <property type="match status" value="1"/>
</dbReference>
<dbReference type="GO" id="GO:0006261">
    <property type="term" value="P:DNA-templated DNA replication"/>
    <property type="evidence" value="ECO:0007669"/>
    <property type="project" value="TreeGrafter"/>
</dbReference>
<sequence length="1474" mass="163795">MADSTLHRPWESCHITERAAEGSYYVLARHRLPASRKRGPNDALVFFACLRLEQGGFRCRVCEVCDGKEQDIGVCGDVVETGVNAEPTSPCATACPKAKSLKCAAKPREWNCLITGLLFPLYVPCEHLDALRARFGQLDELGDIAVFDEDNKCERTCRVVLASTQCEADAFARHLCVNGADCLSVHRQSNIDGNITAINNKLRIGCYLVPLSVCDSRPNSLHLTALGIDEGEESDAFARLHPHIYRTPFRAASFDIETIVDRKRYAPNYTVSPLYVRNAAAISDRNNIHASTGVLLSHTSINPLDYGPITSIAVVLADTKPKRRYVFYNGQLAGCEPVPVQGSYWVSSHLQLVRCADEAEVIGAFLKHIESVTVLYAYNVEFDVRVIAERVSLYAATGRAELGRAWQRFLCKDGAATSPQLIFQSDTLLSEYRELIHVARTTIAREHDVGRRTAACRAANKIFMEKRDKMQTFRLVGFHAHIIDLYRLCHTQPITNACKDRKLDTVARHMLSTAKPNKNRCKIQKVGDVHYSEMDAIFTGNDGAALYRYLVYNATDAELVIRMVKLIDPVQGFLNRLRATKNIDIMHYGRGNYKFDGYVQSRRAVEVPLATVRLRIDKAVSLARGAEDRLMPAIYRRGQKIEIKGGYVAEPLTGLTFACEKQGPEVTLDFASLYPSNMMDANVGPDAVLDVRRVAQFRGWIVFDWRQIEEGFGLASLMYTPSKRRFLTTTTGSLNSYLSMRANHKQAMTQAGDNKALYSYHDIQQSEMKVCANSHYGVAPGACQVLITGLGRHKIKIVERFIKEAGFVHNYGDTDSVMFDLPCDARCYEPDIVPVVESEMQPLFGSYEGGATAEEWLCGAEAHVQDALGKRATAAVPGILTRLHTVLLDDFITHLRYVVPENGSLIPVVGSEHETWVRNTFSKESVTKLCFENMSTVTLRLQKKMYVNLTHVPLPNDPVGTCKVKARGMLANKSSAVGPERRIERALVNLIMKGGAIRVCENFERLEAVTWNSVVPGDLVVCTPGKHVRVCGVRVAASGSRVCREITFIGAQSVRIFEDRVTGISLNHLLSPSHGRARCFAFYHMCRYIAFATAAAFVDRWSDNVQFVYAARQTAYQRASRLALGLGDAKQSRIPFVKLAKLFNGVYTSNNVRKVKGCERQDPAAAFFHRYHFDTHGHVVLRDTIGAAAPTVRTGKTPDHGEAARTLYKHTVHISMFDQDKRTKLLAHALVEATTPTSGYNAQSFEATLHEARAAHQSIKTLAALGAGFHARYFNVPPPDIAINNGISIRSFFVRSTRKLGDSGRIPIVLYGEEFDAAARASEAYVKARDEAISAGVVEKVAEQRGICLYSRRDGMLRAVDDTGHPAVADLGRGAYLNTLFNENEVPPVMTRKRKREEEEPLGPPPLRATKQELCMFMRANSAKIVALEKTHCASCRAYWECVDIVGFVETEYAVSTDGIYTHRRPSICLGGSL</sequence>
<accession>Q9YQZ6</accession>
<dbReference type="GO" id="GO:0000166">
    <property type="term" value="F:nucleotide binding"/>
    <property type="evidence" value="ECO:0007669"/>
    <property type="project" value="InterPro"/>
</dbReference>
<name>Q9YQZ6_9VIRU</name>
<dbReference type="PRINTS" id="PR00106">
    <property type="entry name" value="DNAPOLB"/>
</dbReference>
<feature type="domain" description="DNA-directed DNA polymerase family B multifunctional" evidence="10">
    <location>
        <begin position="639"/>
        <end position="823"/>
    </location>
</feature>
<evidence type="ECO:0000259" key="11">
    <source>
        <dbReference type="Pfam" id="PF03104"/>
    </source>
</evidence>
<dbReference type="PANTHER" id="PTHR10322:SF23">
    <property type="entry name" value="DNA POLYMERASE DELTA CATALYTIC SUBUNIT"/>
    <property type="match status" value="1"/>
</dbReference>
<proteinExistence type="inferred from homology"/>
<comment type="similarity">
    <text evidence="1">Belongs to the DNA polymerase type-B family.</text>
</comment>
<evidence type="ECO:0000256" key="6">
    <source>
        <dbReference type="ARBA" id="ARBA00022932"/>
    </source>
</evidence>
<dbReference type="GO" id="GO:0003887">
    <property type="term" value="F:DNA-directed DNA polymerase activity"/>
    <property type="evidence" value="ECO:0007669"/>
    <property type="project" value="UniProtKB-KW"/>
</dbReference>
<dbReference type="Proteomes" id="UP000011238">
    <property type="component" value="Segment"/>
</dbReference>
<dbReference type="Gene3D" id="1.10.287.690">
    <property type="entry name" value="Helix hairpin bin"/>
    <property type="match status" value="1"/>
</dbReference>
<dbReference type="Pfam" id="PF03104">
    <property type="entry name" value="DNA_pol_B_exo1"/>
    <property type="match status" value="1"/>
</dbReference>
<evidence type="ECO:0000256" key="4">
    <source>
        <dbReference type="ARBA" id="ARBA00022695"/>
    </source>
</evidence>
<evidence type="ECO:0000259" key="10">
    <source>
        <dbReference type="Pfam" id="PF00136"/>
    </source>
</evidence>
<dbReference type="RefSeq" id="YP_656727.1">
    <property type="nucleotide sequence ID" value="NC_008211.1"/>
</dbReference>
<reference evidence="12 13" key="1">
    <citation type="journal article" date="1999" name="J. Cancer Res. Clin. Oncol.">
        <title>Genomic studies of the Lucke tumor herpesvirus (RaHV-1).</title>
        <authorList>
            <person name="Davison A.J."/>
            <person name="Sauerbier W."/>
            <person name="Dolan A."/>
            <person name="Addison C."/>
            <person name="McKinnell R.G."/>
        </authorList>
    </citation>
    <scope>NUCLEOTIDE SEQUENCE [LARGE SCALE GENOMIC DNA]</scope>
    <source>
        <strain evidence="12 13">McKinnell</strain>
    </source>
</reference>
<dbReference type="SMART" id="SM00486">
    <property type="entry name" value="POLBc"/>
    <property type="match status" value="1"/>
</dbReference>
<organism evidence="13">
    <name type="scientific">Ranid herpesvirus 1</name>
    <name type="common">Lucke tumor herpesvirus</name>
    <dbReference type="NCBI Taxonomy" id="85655"/>
    <lineage>
        <taxon>Viruses</taxon>
        <taxon>Duplodnaviria</taxon>
        <taxon>Heunggongvirae</taxon>
        <taxon>Peploviricota</taxon>
        <taxon>Herviviricetes</taxon>
        <taxon>Herpesvirales</taxon>
        <taxon>Alloherpesviridae</taxon>
        <taxon>Batravirus</taxon>
        <taxon>Batravirus ranidallo1</taxon>
    </lineage>
</organism>
<keyword evidence="4 12" id="KW-0548">Nucleotidyltransferase</keyword>